<evidence type="ECO:0008006" key="4">
    <source>
        <dbReference type="Google" id="ProtNLM"/>
    </source>
</evidence>
<dbReference type="EMBL" id="BLPF01000004">
    <property type="protein sequence ID" value="GFJ85784.1"/>
    <property type="molecule type" value="Genomic_DNA"/>
</dbReference>
<reference evidence="2 3" key="2">
    <citation type="submission" date="2020-03" db="EMBL/GenBank/DDBJ databases">
        <authorList>
            <person name="Ichikawa N."/>
            <person name="Kimura A."/>
            <person name="Kitahashi Y."/>
            <person name="Uohara A."/>
        </authorList>
    </citation>
    <scope>NUCLEOTIDE SEQUENCE [LARGE SCALE GENOMIC DNA]</scope>
    <source>
        <strain evidence="2 3">NBRC 108639</strain>
    </source>
</reference>
<keyword evidence="3" id="KW-1185">Reference proteome</keyword>
<name>A0A6V8KPL0_9ACTN</name>
<proteinExistence type="predicted"/>
<dbReference type="AlphaFoldDB" id="A0A6V8KPL0"/>
<comment type="caution">
    <text evidence="2">The sequence shown here is derived from an EMBL/GenBank/DDBJ whole genome shotgun (WGS) entry which is preliminary data.</text>
</comment>
<sequence length="149" mass="16095">MLAPEPRKRPNRQRQGADRRHQSPGRERRVNLRLDPQEHHDVTAAATRLGLTPAGFCATAALDIARGTSGPNGVDSGTGLTRHELAGLQREIFAARTALTRVGNNLNQAVTALNASGQPPGWLQHAVDRCQLVLEQLDAAASAIHRRLP</sequence>
<dbReference type="RefSeq" id="WP_173071030.1">
    <property type="nucleotide sequence ID" value="NZ_BAABGO010000002.1"/>
</dbReference>
<reference evidence="2 3" key="1">
    <citation type="submission" date="2020-03" db="EMBL/GenBank/DDBJ databases">
        <title>Whole genome shotgun sequence of Phytohabitans houttuyneae NBRC 108639.</title>
        <authorList>
            <person name="Komaki H."/>
            <person name="Tamura T."/>
        </authorList>
    </citation>
    <scope>NUCLEOTIDE SEQUENCE [LARGE SCALE GENOMIC DNA]</scope>
    <source>
        <strain evidence="2 3">NBRC 108639</strain>
    </source>
</reference>
<feature type="compositionally biased region" description="Basic and acidic residues" evidence="1">
    <location>
        <begin position="15"/>
        <end position="27"/>
    </location>
</feature>
<evidence type="ECO:0000313" key="3">
    <source>
        <dbReference type="Proteomes" id="UP000482800"/>
    </source>
</evidence>
<feature type="region of interest" description="Disordered" evidence="1">
    <location>
        <begin position="1"/>
        <end position="27"/>
    </location>
</feature>
<organism evidence="2 3">
    <name type="scientific">Phytohabitans houttuyneae</name>
    <dbReference type="NCBI Taxonomy" id="1076126"/>
    <lineage>
        <taxon>Bacteria</taxon>
        <taxon>Bacillati</taxon>
        <taxon>Actinomycetota</taxon>
        <taxon>Actinomycetes</taxon>
        <taxon>Micromonosporales</taxon>
        <taxon>Micromonosporaceae</taxon>
    </lineage>
</organism>
<evidence type="ECO:0000256" key="1">
    <source>
        <dbReference type="SAM" id="MobiDB-lite"/>
    </source>
</evidence>
<evidence type="ECO:0000313" key="2">
    <source>
        <dbReference type="EMBL" id="GFJ85784.1"/>
    </source>
</evidence>
<gene>
    <name evidence="2" type="ORF">Phou_099640</name>
</gene>
<accession>A0A6V8KPL0</accession>
<protein>
    <recommendedName>
        <fullName evidence="4">Bacterial mobilisation domain-containing protein</fullName>
    </recommendedName>
</protein>
<dbReference type="Proteomes" id="UP000482800">
    <property type="component" value="Unassembled WGS sequence"/>
</dbReference>